<dbReference type="Gramene" id="KGN62842">
    <property type="protein sequence ID" value="KGN62842"/>
    <property type="gene ID" value="Csa_2G376810"/>
</dbReference>
<reference evidence="1 2" key="1">
    <citation type="journal article" date="2009" name="Nat. Genet.">
        <title>The genome of the cucumber, Cucumis sativus L.</title>
        <authorList>
            <person name="Huang S."/>
            <person name="Li R."/>
            <person name="Zhang Z."/>
            <person name="Li L."/>
            <person name="Gu X."/>
            <person name="Fan W."/>
            <person name="Lucas W.J."/>
            <person name="Wang X."/>
            <person name="Xie B."/>
            <person name="Ni P."/>
            <person name="Ren Y."/>
            <person name="Zhu H."/>
            <person name="Li J."/>
            <person name="Lin K."/>
            <person name="Jin W."/>
            <person name="Fei Z."/>
            <person name="Li G."/>
            <person name="Staub J."/>
            <person name="Kilian A."/>
            <person name="van der Vossen E.A."/>
            <person name="Wu Y."/>
            <person name="Guo J."/>
            <person name="He J."/>
            <person name="Jia Z."/>
            <person name="Ren Y."/>
            <person name="Tian G."/>
            <person name="Lu Y."/>
            <person name="Ruan J."/>
            <person name="Qian W."/>
            <person name="Wang M."/>
            <person name="Huang Q."/>
            <person name="Li B."/>
            <person name="Xuan Z."/>
            <person name="Cao J."/>
            <person name="Asan"/>
            <person name="Wu Z."/>
            <person name="Zhang J."/>
            <person name="Cai Q."/>
            <person name="Bai Y."/>
            <person name="Zhao B."/>
            <person name="Han Y."/>
            <person name="Li Y."/>
            <person name="Li X."/>
            <person name="Wang S."/>
            <person name="Shi Q."/>
            <person name="Liu S."/>
            <person name="Cho W.K."/>
            <person name="Kim J.Y."/>
            <person name="Xu Y."/>
            <person name="Heller-Uszynska K."/>
            <person name="Miao H."/>
            <person name="Cheng Z."/>
            <person name="Zhang S."/>
            <person name="Wu J."/>
            <person name="Yang Y."/>
            <person name="Kang H."/>
            <person name="Li M."/>
            <person name="Liang H."/>
            <person name="Ren X."/>
            <person name="Shi Z."/>
            <person name="Wen M."/>
            <person name="Jian M."/>
            <person name="Yang H."/>
            <person name="Zhang G."/>
            <person name="Yang Z."/>
            <person name="Chen R."/>
            <person name="Liu S."/>
            <person name="Li J."/>
            <person name="Ma L."/>
            <person name="Liu H."/>
            <person name="Zhou Y."/>
            <person name="Zhao J."/>
            <person name="Fang X."/>
            <person name="Li G."/>
            <person name="Fang L."/>
            <person name="Li Y."/>
            <person name="Liu D."/>
            <person name="Zheng H."/>
            <person name="Zhang Y."/>
            <person name="Qin N."/>
            <person name="Li Z."/>
            <person name="Yang G."/>
            <person name="Yang S."/>
            <person name="Bolund L."/>
            <person name="Kristiansen K."/>
            <person name="Zheng H."/>
            <person name="Li S."/>
            <person name="Zhang X."/>
            <person name="Yang H."/>
            <person name="Wang J."/>
            <person name="Sun R."/>
            <person name="Zhang B."/>
            <person name="Jiang S."/>
            <person name="Wang J."/>
            <person name="Du Y."/>
            <person name="Li S."/>
        </authorList>
    </citation>
    <scope>NUCLEOTIDE SEQUENCE [LARGE SCALE GENOMIC DNA]</scope>
    <source>
        <strain evidence="2">cv. 9930</strain>
    </source>
</reference>
<reference evidence="1 2" key="3">
    <citation type="journal article" date="2010" name="BMC Genomics">
        <title>Transcriptome sequencing and comparative analysis of cucumber flowers with different sex types.</title>
        <authorList>
            <person name="Guo S."/>
            <person name="Zheng Y."/>
            <person name="Joung J.G."/>
            <person name="Liu S."/>
            <person name="Zhang Z."/>
            <person name="Crasta O.R."/>
            <person name="Sobral B.W."/>
            <person name="Xu Y."/>
            <person name="Huang S."/>
            <person name="Fei Z."/>
        </authorList>
    </citation>
    <scope>NUCLEOTIDE SEQUENCE [LARGE SCALE GENOMIC DNA]</scope>
    <source>
        <strain evidence="2">cv. 9930</strain>
    </source>
</reference>
<reference evidence="1 2" key="2">
    <citation type="journal article" date="2009" name="PLoS ONE">
        <title>An integrated genetic and cytogenetic map of the cucumber genome.</title>
        <authorList>
            <person name="Ren Y."/>
            <person name="Zhang Z."/>
            <person name="Liu J."/>
            <person name="Staub J.E."/>
            <person name="Han Y."/>
            <person name="Cheng Z."/>
            <person name="Li X."/>
            <person name="Lu J."/>
            <person name="Miao H."/>
            <person name="Kang H."/>
            <person name="Xie B."/>
            <person name="Gu X."/>
            <person name="Wang X."/>
            <person name="Du Y."/>
            <person name="Jin W."/>
            <person name="Huang S."/>
        </authorList>
    </citation>
    <scope>NUCLEOTIDE SEQUENCE [LARGE SCALE GENOMIC DNA]</scope>
    <source>
        <strain evidence="2">cv. 9930</strain>
    </source>
</reference>
<protein>
    <submittedName>
        <fullName evidence="1">Uncharacterized protein</fullName>
    </submittedName>
</protein>
<name>A0A0A0LPU8_CUCSA</name>
<dbReference type="EMBL" id="CM002923">
    <property type="protein sequence ID" value="KGN62842.1"/>
    <property type="molecule type" value="Genomic_DNA"/>
</dbReference>
<organism evidence="1 2">
    <name type="scientific">Cucumis sativus</name>
    <name type="common">Cucumber</name>
    <dbReference type="NCBI Taxonomy" id="3659"/>
    <lineage>
        <taxon>Eukaryota</taxon>
        <taxon>Viridiplantae</taxon>
        <taxon>Streptophyta</taxon>
        <taxon>Embryophyta</taxon>
        <taxon>Tracheophyta</taxon>
        <taxon>Spermatophyta</taxon>
        <taxon>Magnoliopsida</taxon>
        <taxon>eudicotyledons</taxon>
        <taxon>Gunneridae</taxon>
        <taxon>Pentapetalae</taxon>
        <taxon>rosids</taxon>
        <taxon>fabids</taxon>
        <taxon>Cucurbitales</taxon>
        <taxon>Cucurbitaceae</taxon>
        <taxon>Benincaseae</taxon>
        <taxon>Cucumis</taxon>
    </lineage>
</organism>
<accession>A0A0A0LPU8</accession>
<evidence type="ECO:0000313" key="2">
    <source>
        <dbReference type="Proteomes" id="UP000029981"/>
    </source>
</evidence>
<dbReference type="Proteomes" id="UP000029981">
    <property type="component" value="Chromosome 2"/>
</dbReference>
<dbReference type="AlphaFoldDB" id="A0A0A0LPU8"/>
<gene>
    <name evidence="1" type="ORF">Csa_2G376810</name>
</gene>
<evidence type="ECO:0000313" key="1">
    <source>
        <dbReference type="EMBL" id="KGN62842.1"/>
    </source>
</evidence>
<sequence>MSQIAFGGAADRTNVFNLIYWVDSMSCDKYLSSALWQEKTGMSCKARQVKTVRQPSPPPKR</sequence>
<keyword evidence="2" id="KW-1185">Reference proteome</keyword>
<proteinExistence type="predicted"/>
<reference evidence="1 2" key="4">
    <citation type="journal article" date="2011" name="BMC Genomics">
        <title>RNA-Seq improves annotation of protein-coding genes in the cucumber genome.</title>
        <authorList>
            <person name="Li Z."/>
            <person name="Zhang Z."/>
            <person name="Yan P."/>
            <person name="Huang S."/>
            <person name="Fei Z."/>
            <person name="Lin K."/>
        </authorList>
    </citation>
    <scope>NUCLEOTIDE SEQUENCE [LARGE SCALE GENOMIC DNA]</scope>
    <source>
        <strain evidence="2">cv. 9930</strain>
    </source>
</reference>